<evidence type="ECO:0000313" key="2">
    <source>
        <dbReference type="Proteomes" id="UP001320706"/>
    </source>
</evidence>
<protein>
    <submittedName>
        <fullName evidence="1">Uncharacterized protein</fullName>
    </submittedName>
</protein>
<reference evidence="1" key="1">
    <citation type="submission" date="2024-02" db="EMBL/GenBank/DDBJ databases">
        <title>Metagenome Assembled Genome of Zalaria obscura JY119.</title>
        <authorList>
            <person name="Vighnesh L."/>
            <person name="Jagadeeshwari U."/>
            <person name="Venkata Ramana C."/>
            <person name="Sasikala C."/>
        </authorList>
    </citation>
    <scope>NUCLEOTIDE SEQUENCE</scope>
    <source>
        <strain evidence="1">JY119</strain>
    </source>
</reference>
<comment type="caution">
    <text evidence="1">The sequence shown here is derived from an EMBL/GenBank/DDBJ whole genome shotgun (WGS) entry which is preliminary data.</text>
</comment>
<dbReference type="EMBL" id="JAMKPW020000010">
    <property type="protein sequence ID" value="KAK8214770.1"/>
    <property type="molecule type" value="Genomic_DNA"/>
</dbReference>
<proteinExistence type="predicted"/>
<keyword evidence="2" id="KW-1185">Reference proteome</keyword>
<name>A0ACC3SHK2_9PEZI</name>
<sequence length="77" mass="8744">MNVPATILGYERGEYVPQNHAVSASCRVPQMIVWNIHGFSHVLPERAHGTTFQVSHGPPFVSVRPPYRFETEQTKRV</sequence>
<accession>A0ACC3SHK2</accession>
<evidence type="ECO:0000313" key="1">
    <source>
        <dbReference type="EMBL" id="KAK8214770.1"/>
    </source>
</evidence>
<organism evidence="1 2">
    <name type="scientific">Zalaria obscura</name>
    <dbReference type="NCBI Taxonomy" id="2024903"/>
    <lineage>
        <taxon>Eukaryota</taxon>
        <taxon>Fungi</taxon>
        <taxon>Dikarya</taxon>
        <taxon>Ascomycota</taxon>
        <taxon>Pezizomycotina</taxon>
        <taxon>Dothideomycetes</taxon>
        <taxon>Dothideomycetidae</taxon>
        <taxon>Dothideales</taxon>
        <taxon>Zalariaceae</taxon>
        <taxon>Zalaria</taxon>
    </lineage>
</organism>
<dbReference type="Proteomes" id="UP001320706">
    <property type="component" value="Unassembled WGS sequence"/>
</dbReference>
<gene>
    <name evidence="1" type="ORF">M8818_002352</name>
</gene>